<sequence>MKQTPTISVCTIVKNERDRIDDFLASLVDFADEIVVVDTGSTDDTCACIENFISVHKSANIRFFKYTATGGFHYGVAKNFSIDKATKNYVIVLDADERLSDEFKQTVHSFLSDQNPNVANVVRKDELLPHLIDFPERIIRRDSGIRYGVDDLAKVHEQLVHTATVKSFPGVVWHEQRWNHYIMRPQRIFFQLELQIDRIPKTKSFFGHFLRGIWYFFYRFKKIYFTRKLYKDGVLGFKYAFMRAFDAFLVELFVGLKPSDGGQYWSIIKK</sequence>
<dbReference type="Gene3D" id="3.90.550.10">
    <property type="entry name" value="Spore Coat Polysaccharide Biosynthesis Protein SpsA, Chain A"/>
    <property type="match status" value="1"/>
</dbReference>
<dbReference type="AlphaFoldDB" id="A0A1G2S7Y3"/>
<gene>
    <name evidence="2" type="ORF">A3D51_03640</name>
</gene>
<dbReference type="InterPro" id="IPR001173">
    <property type="entry name" value="Glyco_trans_2-like"/>
</dbReference>
<reference evidence="2 3" key="1">
    <citation type="journal article" date="2016" name="Nat. Commun.">
        <title>Thousands of microbial genomes shed light on interconnected biogeochemical processes in an aquifer system.</title>
        <authorList>
            <person name="Anantharaman K."/>
            <person name="Brown C.T."/>
            <person name="Hug L.A."/>
            <person name="Sharon I."/>
            <person name="Castelle C.J."/>
            <person name="Probst A.J."/>
            <person name="Thomas B.C."/>
            <person name="Singh A."/>
            <person name="Wilkins M.J."/>
            <person name="Karaoz U."/>
            <person name="Brodie E.L."/>
            <person name="Williams K.H."/>
            <person name="Hubbard S.S."/>
            <person name="Banfield J.F."/>
        </authorList>
    </citation>
    <scope>NUCLEOTIDE SEQUENCE [LARGE SCALE GENOMIC DNA]</scope>
</reference>
<name>A0A1G2S7Y3_9BACT</name>
<dbReference type="SUPFAM" id="SSF53448">
    <property type="entry name" value="Nucleotide-diphospho-sugar transferases"/>
    <property type="match status" value="1"/>
</dbReference>
<organism evidence="2 3">
    <name type="scientific">Candidatus Yonathbacteria bacterium RIFCSPHIGHO2_02_FULL_44_14</name>
    <dbReference type="NCBI Taxonomy" id="1802724"/>
    <lineage>
        <taxon>Bacteria</taxon>
        <taxon>Candidatus Yonathiibacteriota</taxon>
    </lineage>
</organism>
<comment type="caution">
    <text evidence="2">The sequence shown here is derived from an EMBL/GenBank/DDBJ whole genome shotgun (WGS) entry which is preliminary data.</text>
</comment>
<dbReference type="EMBL" id="MHUT01000022">
    <property type="protein sequence ID" value="OHA80381.1"/>
    <property type="molecule type" value="Genomic_DNA"/>
</dbReference>
<proteinExistence type="predicted"/>
<dbReference type="Proteomes" id="UP000179118">
    <property type="component" value="Unassembled WGS sequence"/>
</dbReference>
<accession>A0A1G2S7Y3</accession>
<dbReference type="Pfam" id="PF00535">
    <property type="entry name" value="Glycos_transf_2"/>
    <property type="match status" value="1"/>
</dbReference>
<dbReference type="CDD" id="cd02511">
    <property type="entry name" value="Beta4Glucosyltransferase"/>
    <property type="match status" value="1"/>
</dbReference>
<feature type="domain" description="Glycosyltransferase 2-like" evidence="1">
    <location>
        <begin position="8"/>
        <end position="121"/>
    </location>
</feature>
<protein>
    <recommendedName>
        <fullName evidence="1">Glycosyltransferase 2-like domain-containing protein</fullName>
    </recommendedName>
</protein>
<evidence type="ECO:0000313" key="3">
    <source>
        <dbReference type="Proteomes" id="UP000179118"/>
    </source>
</evidence>
<dbReference type="InterPro" id="IPR029044">
    <property type="entry name" value="Nucleotide-diphossugar_trans"/>
</dbReference>
<evidence type="ECO:0000313" key="2">
    <source>
        <dbReference type="EMBL" id="OHA80381.1"/>
    </source>
</evidence>
<dbReference type="PANTHER" id="PTHR43630">
    <property type="entry name" value="POLY-BETA-1,6-N-ACETYL-D-GLUCOSAMINE SYNTHASE"/>
    <property type="match status" value="1"/>
</dbReference>
<evidence type="ECO:0000259" key="1">
    <source>
        <dbReference type="Pfam" id="PF00535"/>
    </source>
</evidence>
<dbReference type="PANTHER" id="PTHR43630:SF2">
    <property type="entry name" value="GLYCOSYLTRANSFERASE"/>
    <property type="match status" value="1"/>
</dbReference>